<keyword evidence="17" id="KW-1185">Reference proteome</keyword>
<dbReference type="Gene3D" id="2.160.20.10">
    <property type="entry name" value="Single-stranded right-handed beta-helix, Pectin lyase-like"/>
    <property type="match status" value="1"/>
</dbReference>
<evidence type="ECO:0000256" key="3">
    <source>
        <dbReference type="ARBA" id="ARBA00012736"/>
    </source>
</evidence>
<reference evidence="16 17" key="1">
    <citation type="submission" date="2015-04" db="EMBL/GenBank/DDBJ databases">
        <authorList>
            <person name="Syromyatnikov M.Y."/>
            <person name="Popov V.N."/>
        </authorList>
    </citation>
    <scope>NUCLEOTIDE SEQUENCE [LARGE SCALE GENOMIC DNA]</scope>
    <source>
        <strain evidence="16">WF-38-12</strain>
    </source>
</reference>
<keyword evidence="6" id="KW-0677">Repeat</keyword>
<feature type="chain" id="PRO_5006711736" description="endo-polygalacturonase" evidence="15">
    <location>
        <begin position="21"/>
        <end position="447"/>
    </location>
</feature>
<dbReference type="AlphaFoldDB" id="A0A0U1M9Y0"/>
<dbReference type="InterPro" id="IPR011050">
    <property type="entry name" value="Pectin_lyase_fold/virulence"/>
</dbReference>
<dbReference type="FunFam" id="2.160.20.10:FF:000002">
    <property type="entry name" value="Endopolygalacturonase D"/>
    <property type="match status" value="1"/>
</dbReference>
<feature type="compositionally biased region" description="Basic residues" evidence="14">
    <location>
        <begin position="34"/>
        <end position="43"/>
    </location>
</feature>
<dbReference type="OMA" id="WTGNSIT"/>
<keyword evidence="9 13" id="KW-0326">Glycosidase</keyword>
<dbReference type="InterPro" id="IPR006626">
    <property type="entry name" value="PbH1"/>
</dbReference>
<keyword evidence="8" id="KW-1015">Disulfide bond</keyword>
<dbReference type="GO" id="GO:0071555">
    <property type="term" value="P:cell wall organization"/>
    <property type="evidence" value="ECO:0007669"/>
    <property type="project" value="UniProtKB-KW"/>
</dbReference>
<sequence length="447" mass="45282">MSKITPLFTLLLSISAVVQAVPAPAPQASGPEHHGHHGHHGGHGHGSWPPYSSRPGVPGGKPSSVPLPSATPTVSLLRSTSSAEPNAATFAASAIITASPDASDASNASCTFSGSNGAASASKSKKSCSTIVLSDVAVPSGTTLDLTDLEDGTAVIFEGTTSFGYEEWEGPLVSVSGTGIKVSGASGHVIDGDGSRWWDGKGSNGGTTKPKFFYAHDLTSSTITGLNLKNSPVQVFSVDGSTDLTLDSITIDDSDGDSQGGHNTDAFDVGESTGIIISGATVYNQDDCLAINSGKNITFTGGSCSGGHGLSIGSVGGRDDNTVSDVTISNSKISNSQNGVRIKTVYDATGSVSGVTYKDITLSNITKYGIVIEQDYENGSPTGKPTTGVPITDLTLDGITGDVASDATNIYILCGDGSCSDWTWNEVSVTGGSTSDECKNIPSGASC</sequence>
<evidence type="ECO:0000256" key="5">
    <source>
        <dbReference type="ARBA" id="ARBA00022729"/>
    </source>
</evidence>
<evidence type="ECO:0000256" key="10">
    <source>
        <dbReference type="ARBA" id="ARBA00023316"/>
    </source>
</evidence>
<protein>
    <recommendedName>
        <fullName evidence="3">endo-polygalacturonase</fullName>
        <ecNumber evidence="3">3.2.1.15</ecNumber>
    </recommendedName>
</protein>
<evidence type="ECO:0000256" key="6">
    <source>
        <dbReference type="ARBA" id="ARBA00022737"/>
    </source>
</evidence>
<dbReference type="Proteomes" id="UP000054383">
    <property type="component" value="Unassembled WGS sequence"/>
</dbReference>
<gene>
    <name evidence="16" type="primary">pgaE</name>
    <name evidence="16" type="ORF">PISL3812_09434</name>
</gene>
<dbReference type="GO" id="GO:0004650">
    <property type="term" value="F:polygalacturonase activity"/>
    <property type="evidence" value="ECO:0007669"/>
    <property type="project" value="UniProtKB-EC"/>
</dbReference>
<dbReference type="STRING" id="28573.A0A0U1M9Y0"/>
<dbReference type="EC" id="3.2.1.15" evidence="3"/>
<evidence type="ECO:0000313" key="16">
    <source>
        <dbReference type="EMBL" id="CRG92375.1"/>
    </source>
</evidence>
<evidence type="ECO:0000256" key="13">
    <source>
        <dbReference type="RuleBase" id="RU361169"/>
    </source>
</evidence>
<feature type="compositionally biased region" description="Low complexity" evidence="14">
    <location>
        <begin position="53"/>
        <end position="68"/>
    </location>
</feature>
<comment type="catalytic activity">
    <reaction evidence="11">
        <text>(1,4-alpha-D-galacturonosyl)n+m + H2O = (1,4-alpha-D-galacturonosyl)n + (1,4-alpha-D-galacturonosyl)m.</text>
        <dbReference type="EC" id="3.2.1.15"/>
    </reaction>
</comment>
<dbReference type="InterPro" id="IPR050434">
    <property type="entry name" value="Glycosyl_hydrlase_28"/>
</dbReference>
<evidence type="ECO:0000256" key="14">
    <source>
        <dbReference type="SAM" id="MobiDB-lite"/>
    </source>
</evidence>
<keyword evidence="7 13" id="KW-0378">Hydrolase</keyword>
<comment type="similarity">
    <text evidence="2 13">Belongs to the glycosyl hydrolase 28 family.</text>
</comment>
<name>A0A0U1M9Y0_TALIS</name>
<feature type="compositionally biased region" description="Polar residues" evidence="14">
    <location>
        <begin position="70"/>
        <end position="80"/>
    </location>
</feature>
<dbReference type="EMBL" id="CVMT01000012">
    <property type="protein sequence ID" value="CRG92375.1"/>
    <property type="molecule type" value="Genomic_DNA"/>
</dbReference>
<evidence type="ECO:0000256" key="11">
    <source>
        <dbReference type="ARBA" id="ARBA00034074"/>
    </source>
</evidence>
<feature type="active site" evidence="12">
    <location>
        <position position="308"/>
    </location>
</feature>
<evidence type="ECO:0000256" key="4">
    <source>
        <dbReference type="ARBA" id="ARBA00022525"/>
    </source>
</evidence>
<accession>A0A0U1M9Y0</accession>
<keyword evidence="10" id="KW-0961">Cell wall biogenesis/degradation</keyword>
<dbReference type="GO" id="GO:0045490">
    <property type="term" value="P:pectin catabolic process"/>
    <property type="evidence" value="ECO:0007669"/>
    <property type="project" value="UniProtKB-ARBA"/>
</dbReference>
<feature type="signal peptide" evidence="15">
    <location>
        <begin position="1"/>
        <end position="20"/>
    </location>
</feature>
<dbReference type="PANTHER" id="PTHR31884:SF1">
    <property type="entry name" value="POLYGALACTURONASE"/>
    <property type="match status" value="1"/>
</dbReference>
<evidence type="ECO:0000313" key="17">
    <source>
        <dbReference type="Proteomes" id="UP000054383"/>
    </source>
</evidence>
<organism evidence="16 17">
    <name type="scientific">Talaromyces islandicus</name>
    <name type="common">Penicillium islandicum</name>
    <dbReference type="NCBI Taxonomy" id="28573"/>
    <lineage>
        <taxon>Eukaryota</taxon>
        <taxon>Fungi</taxon>
        <taxon>Dikarya</taxon>
        <taxon>Ascomycota</taxon>
        <taxon>Pezizomycotina</taxon>
        <taxon>Eurotiomycetes</taxon>
        <taxon>Eurotiomycetidae</taxon>
        <taxon>Eurotiales</taxon>
        <taxon>Trichocomaceae</taxon>
        <taxon>Talaromyces</taxon>
        <taxon>Talaromyces sect. Islandici</taxon>
    </lineage>
</organism>
<comment type="subcellular location">
    <subcellularLocation>
        <location evidence="1">Secreted</location>
    </subcellularLocation>
</comment>
<evidence type="ECO:0000256" key="9">
    <source>
        <dbReference type="ARBA" id="ARBA00023295"/>
    </source>
</evidence>
<dbReference type="OrthoDB" id="1546079at2759"/>
<evidence type="ECO:0000256" key="1">
    <source>
        <dbReference type="ARBA" id="ARBA00004613"/>
    </source>
</evidence>
<keyword evidence="4" id="KW-0964">Secreted</keyword>
<dbReference type="GO" id="GO:0005576">
    <property type="term" value="C:extracellular region"/>
    <property type="evidence" value="ECO:0007669"/>
    <property type="project" value="UniProtKB-SubCell"/>
</dbReference>
<feature type="region of interest" description="Disordered" evidence="14">
    <location>
        <begin position="24"/>
        <end position="80"/>
    </location>
</feature>
<dbReference type="InterPro" id="IPR012334">
    <property type="entry name" value="Pectin_lyas_fold"/>
</dbReference>
<dbReference type="Pfam" id="PF00295">
    <property type="entry name" value="Glyco_hydro_28"/>
    <property type="match status" value="1"/>
</dbReference>
<evidence type="ECO:0000256" key="12">
    <source>
        <dbReference type="PROSITE-ProRule" id="PRU10052"/>
    </source>
</evidence>
<evidence type="ECO:0000256" key="7">
    <source>
        <dbReference type="ARBA" id="ARBA00022801"/>
    </source>
</evidence>
<dbReference type="InterPro" id="IPR000743">
    <property type="entry name" value="Glyco_hydro_28"/>
</dbReference>
<keyword evidence="5 15" id="KW-0732">Signal</keyword>
<dbReference type="SUPFAM" id="SSF51126">
    <property type="entry name" value="Pectin lyase-like"/>
    <property type="match status" value="1"/>
</dbReference>
<dbReference type="PANTHER" id="PTHR31884">
    <property type="entry name" value="POLYGALACTURONASE"/>
    <property type="match status" value="1"/>
</dbReference>
<evidence type="ECO:0000256" key="8">
    <source>
        <dbReference type="ARBA" id="ARBA00023157"/>
    </source>
</evidence>
<proteinExistence type="inferred from homology"/>
<dbReference type="PROSITE" id="PS00502">
    <property type="entry name" value="POLYGALACTURONASE"/>
    <property type="match status" value="1"/>
</dbReference>
<evidence type="ECO:0000256" key="2">
    <source>
        <dbReference type="ARBA" id="ARBA00008834"/>
    </source>
</evidence>
<evidence type="ECO:0000256" key="15">
    <source>
        <dbReference type="SAM" id="SignalP"/>
    </source>
</evidence>
<dbReference type="SMART" id="SM00710">
    <property type="entry name" value="PbH1"/>
    <property type="match status" value="5"/>
</dbReference>